<evidence type="ECO:0000256" key="2">
    <source>
        <dbReference type="ARBA" id="ARBA00012836"/>
    </source>
</evidence>
<dbReference type="PRINTS" id="PR00987">
    <property type="entry name" value="TRNASYNTHGLU"/>
</dbReference>
<protein>
    <recommendedName>
        <fullName evidence="2">glutamine--tRNA ligase</fullName>
        <ecNumber evidence="2">6.1.1.18</ecNumber>
    </recommendedName>
    <alternativeName>
        <fullName evidence="8">Glutaminyl-tRNA synthetase</fullName>
    </alternativeName>
</protein>
<dbReference type="Pfam" id="PF00749">
    <property type="entry name" value="tRNA-synt_1c"/>
    <property type="match status" value="1"/>
</dbReference>
<organism evidence="17">
    <name type="scientific">Selaginella moellendorffii</name>
    <name type="common">Spikemoss</name>
    <dbReference type="NCBI Taxonomy" id="88036"/>
    <lineage>
        <taxon>Eukaryota</taxon>
        <taxon>Viridiplantae</taxon>
        <taxon>Streptophyta</taxon>
        <taxon>Embryophyta</taxon>
        <taxon>Tracheophyta</taxon>
        <taxon>Lycopodiopsida</taxon>
        <taxon>Selaginellales</taxon>
        <taxon>Selaginellaceae</taxon>
        <taxon>Selaginella</taxon>
    </lineage>
</organism>
<dbReference type="FunFam" id="1.10.8.1290:FF:000002">
    <property type="entry name" value="Glutamine--tRNA ligase cytoplasmic"/>
    <property type="match status" value="1"/>
</dbReference>
<dbReference type="InterPro" id="IPR020056">
    <property type="entry name" value="Rbsml_bL25/Gln-tRNA_synth_N"/>
</dbReference>
<keyword evidence="4 10" id="KW-0547">Nucleotide-binding</keyword>
<dbReference type="Gene3D" id="1.10.10.2420">
    <property type="match status" value="1"/>
</dbReference>
<dbReference type="InterPro" id="IPR020058">
    <property type="entry name" value="Glu/Gln-tRNA-synth_Ib_cat-dom"/>
</dbReference>
<evidence type="ECO:0000256" key="5">
    <source>
        <dbReference type="ARBA" id="ARBA00022840"/>
    </source>
</evidence>
<evidence type="ECO:0000256" key="1">
    <source>
        <dbReference type="ARBA" id="ARBA00005594"/>
    </source>
</evidence>
<evidence type="ECO:0000259" key="12">
    <source>
        <dbReference type="Pfam" id="PF00749"/>
    </source>
</evidence>
<evidence type="ECO:0000313" key="17">
    <source>
        <dbReference type="Proteomes" id="UP000001514"/>
    </source>
</evidence>
<dbReference type="InterPro" id="IPR014729">
    <property type="entry name" value="Rossmann-like_a/b/a_fold"/>
</dbReference>
<dbReference type="Gramene" id="EFJ35959">
    <property type="protein sequence ID" value="EFJ35959"/>
    <property type="gene ID" value="SELMODRAFT_78641"/>
</dbReference>
<dbReference type="STRING" id="88036.D8QV01"/>
<gene>
    <name evidence="16" type="ORF">SELMODRAFT_78641</name>
</gene>
<feature type="region of interest" description="Disordered" evidence="11">
    <location>
        <begin position="178"/>
        <end position="209"/>
    </location>
</feature>
<dbReference type="Gene3D" id="1.10.8.1290">
    <property type="entry name" value="Glutaminyl-tRNA synthetase, non-specific RNA binding region part 1, domain 1"/>
    <property type="match status" value="1"/>
</dbReference>
<comment type="catalytic activity">
    <reaction evidence="9">
        <text>tRNA(Gln) + L-glutamine + ATP = L-glutaminyl-tRNA(Gln) + AMP + diphosphate</text>
        <dbReference type="Rhea" id="RHEA:20121"/>
        <dbReference type="Rhea" id="RHEA-COMP:9662"/>
        <dbReference type="Rhea" id="RHEA-COMP:9681"/>
        <dbReference type="ChEBI" id="CHEBI:30616"/>
        <dbReference type="ChEBI" id="CHEBI:33019"/>
        <dbReference type="ChEBI" id="CHEBI:58359"/>
        <dbReference type="ChEBI" id="CHEBI:78442"/>
        <dbReference type="ChEBI" id="CHEBI:78521"/>
        <dbReference type="ChEBI" id="CHEBI:456215"/>
        <dbReference type="EC" id="6.1.1.18"/>
    </reaction>
</comment>
<dbReference type="InterPro" id="IPR042558">
    <property type="entry name" value="Gln-tRNA-synth_Ib_RNA-bd_N_1"/>
</dbReference>
<dbReference type="EC" id="6.1.1.18" evidence="2"/>
<evidence type="ECO:0000256" key="10">
    <source>
        <dbReference type="RuleBase" id="RU363037"/>
    </source>
</evidence>
<evidence type="ECO:0000256" key="11">
    <source>
        <dbReference type="SAM" id="MobiDB-lite"/>
    </source>
</evidence>
<dbReference type="HOGENOM" id="CLU_001882_2_3_1"/>
<comment type="similarity">
    <text evidence="1 10">Belongs to the class-I aminoacyl-tRNA synthetase family.</text>
</comment>
<evidence type="ECO:0000256" key="9">
    <source>
        <dbReference type="ARBA" id="ARBA00048270"/>
    </source>
</evidence>
<reference evidence="16 17" key="1">
    <citation type="journal article" date="2011" name="Science">
        <title>The Selaginella genome identifies genetic changes associated with the evolution of vascular plants.</title>
        <authorList>
            <person name="Banks J.A."/>
            <person name="Nishiyama T."/>
            <person name="Hasebe M."/>
            <person name="Bowman J.L."/>
            <person name="Gribskov M."/>
            <person name="dePamphilis C."/>
            <person name="Albert V.A."/>
            <person name="Aono N."/>
            <person name="Aoyama T."/>
            <person name="Ambrose B.A."/>
            <person name="Ashton N.W."/>
            <person name="Axtell M.J."/>
            <person name="Barker E."/>
            <person name="Barker M.S."/>
            <person name="Bennetzen J.L."/>
            <person name="Bonawitz N.D."/>
            <person name="Chapple C."/>
            <person name="Cheng C."/>
            <person name="Correa L.G."/>
            <person name="Dacre M."/>
            <person name="DeBarry J."/>
            <person name="Dreyer I."/>
            <person name="Elias M."/>
            <person name="Engstrom E.M."/>
            <person name="Estelle M."/>
            <person name="Feng L."/>
            <person name="Finet C."/>
            <person name="Floyd S.K."/>
            <person name="Frommer W.B."/>
            <person name="Fujita T."/>
            <person name="Gramzow L."/>
            <person name="Gutensohn M."/>
            <person name="Harholt J."/>
            <person name="Hattori M."/>
            <person name="Heyl A."/>
            <person name="Hirai T."/>
            <person name="Hiwatashi Y."/>
            <person name="Ishikawa M."/>
            <person name="Iwata M."/>
            <person name="Karol K.G."/>
            <person name="Koehler B."/>
            <person name="Kolukisaoglu U."/>
            <person name="Kubo M."/>
            <person name="Kurata T."/>
            <person name="Lalonde S."/>
            <person name="Li K."/>
            <person name="Li Y."/>
            <person name="Litt A."/>
            <person name="Lyons E."/>
            <person name="Manning G."/>
            <person name="Maruyama T."/>
            <person name="Michael T.P."/>
            <person name="Mikami K."/>
            <person name="Miyazaki S."/>
            <person name="Morinaga S."/>
            <person name="Murata T."/>
            <person name="Mueller-Roeber B."/>
            <person name="Nelson D.R."/>
            <person name="Obara M."/>
            <person name="Oguri Y."/>
            <person name="Olmstead R.G."/>
            <person name="Onodera N."/>
            <person name="Petersen B.L."/>
            <person name="Pils B."/>
            <person name="Prigge M."/>
            <person name="Rensing S.A."/>
            <person name="Riano-Pachon D.M."/>
            <person name="Roberts A.W."/>
            <person name="Sato Y."/>
            <person name="Scheller H.V."/>
            <person name="Schulz B."/>
            <person name="Schulz C."/>
            <person name="Shakirov E.V."/>
            <person name="Shibagaki N."/>
            <person name="Shinohara N."/>
            <person name="Shippen D.E."/>
            <person name="Soerensen I."/>
            <person name="Sotooka R."/>
            <person name="Sugimoto N."/>
            <person name="Sugita M."/>
            <person name="Sumikawa N."/>
            <person name="Tanurdzic M."/>
            <person name="Theissen G."/>
            <person name="Ulvskov P."/>
            <person name="Wakazuki S."/>
            <person name="Weng J.K."/>
            <person name="Willats W.W."/>
            <person name="Wipf D."/>
            <person name="Wolf P.G."/>
            <person name="Yang L."/>
            <person name="Zimmer A.D."/>
            <person name="Zhu Q."/>
            <person name="Mitros T."/>
            <person name="Hellsten U."/>
            <person name="Loque D."/>
            <person name="Otillar R."/>
            <person name="Salamov A."/>
            <person name="Schmutz J."/>
            <person name="Shapiro H."/>
            <person name="Lindquist E."/>
            <person name="Lucas S."/>
            <person name="Rokhsar D."/>
            <person name="Grigoriev I.V."/>
        </authorList>
    </citation>
    <scope>NUCLEOTIDE SEQUENCE [LARGE SCALE GENOMIC DNA]</scope>
</reference>
<dbReference type="InterPro" id="IPR049437">
    <property type="entry name" value="tRNA-synt_1c_C2"/>
</dbReference>
<dbReference type="SUPFAM" id="SSF50715">
    <property type="entry name" value="Ribosomal protein L25-like"/>
    <property type="match status" value="1"/>
</dbReference>
<dbReference type="PANTHER" id="PTHR43097">
    <property type="entry name" value="GLUTAMINE-TRNA LIGASE"/>
    <property type="match status" value="1"/>
</dbReference>
<dbReference type="eggNOG" id="KOG1148">
    <property type="taxonomic scope" value="Eukaryota"/>
</dbReference>
<feature type="domain" description="Glutaminyl-tRNA synthetase class Ib non-specific RNA-binding" evidence="14">
    <location>
        <begin position="2"/>
        <end position="159"/>
    </location>
</feature>
<accession>D8QV01</accession>
<keyword evidence="3 10" id="KW-0436">Ligase</keyword>
<dbReference type="GO" id="GO:0006425">
    <property type="term" value="P:glutaminyl-tRNA aminoacylation"/>
    <property type="evidence" value="ECO:0000318"/>
    <property type="project" value="GO_Central"/>
</dbReference>
<evidence type="ECO:0000259" key="15">
    <source>
        <dbReference type="Pfam" id="PF20974"/>
    </source>
</evidence>
<proteinExistence type="inferred from homology"/>
<dbReference type="InterPro" id="IPR011035">
    <property type="entry name" value="Ribosomal_bL25/Gln-tRNA_synth"/>
</dbReference>
<dbReference type="InterPro" id="IPR004514">
    <property type="entry name" value="Gln-tRNA-synth"/>
</dbReference>
<dbReference type="GO" id="GO:0005524">
    <property type="term" value="F:ATP binding"/>
    <property type="evidence" value="ECO:0007669"/>
    <property type="project" value="UniProtKB-KW"/>
</dbReference>
<dbReference type="InterPro" id="IPR050132">
    <property type="entry name" value="Gln/Glu-tRNA_Ligase"/>
</dbReference>
<dbReference type="KEGG" id="smo:SELMODRAFT_78641"/>
<dbReference type="Gene3D" id="2.40.240.10">
    <property type="entry name" value="Ribosomal Protein L25, Chain P"/>
    <property type="match status" value="2"/>
</dbReference>
<evidence type="ECO:0000256" key="7">
    <source>
        <dbReference type="ARBA" id="ARBA00023146"/>
    </source>
</evidence>
<dbReference type="InterPro" id="IPR042559">
    <property type="entry name" value="Gln-tRNA-synth_Ib_RNA-bd_N_2"/>
</dbReference>
<dbReference type="Pfam" id="PF03950">
    <property type="entry name" value="tRNA-synt_1c_C"/>
    <property type="match status" value="1"/>
</dbReference>
<feature type="domain" description="Glutamyl/glutaminyl-tRNA synthetase class Ib anti-codon binding" evidence="13">
    <location>
        <begin position="555"/>
        <end position="654"/>
    </location>
</feature>
<dbReference type="EMBL" id="GL377567">
    <property type="protein sequence ID" value="EFJ35959.1"/>
    <property type="molecule type" value="Genomic_DNA"/>
</dbReference>
<keyword evidence="6 10" id="KW-0648">Protein biosynthesis</keyword>
<dbReference type="SUPFAM" id="SSF52374">
    <property type="entry name" value="Nucleotidylyl transferase"/>
    <property type="match status" value="1"/>
</dbReference>
<dbReference type="Proteomes" id="UP000001514">
    <property type="component" value="Unassembled WGS sequence"/>
</dbReference>
<dbReference type="FunFam" id="2.40.240.10:FF:000007">
    <property type="entry name" value="Glutamine--tRNA ligase"/>
    <property type="match status" value="1"/>
</dbReference>
<evidence type="ECO:0000259" key="13">
    <source>
        <dbReference type="Pfam" id="PF03950"/>
    </source>
</evidence>
<dbReference type="GO" id="GO:0004819">
    <property type="term" value="F:glutamine-tRNA ligase activity"/>
    <property type="evidence" value="ECO:0000318"/>
    <property type="project" value="GO_Central"/>
</dbReference>
<dbReference type="GO" id="GO:0005829">
    <property type="term" value="C:cytosol"/>
    <property type="evidence" value="ECO:0000318"/>
    <property type="project" value="GO_Central"/>
</dbReference>
<dbReference type="FunFam" id="1.10.10.2420:FF:000001">
    <property type="entry name" value="Glutamine--tRNA ligase cytoplasmic"/>
    <property type="match status" value="1"/>
</dbReference>
<name>D8QV01_SELML</name>
<keyword evidence="7 10" id="KW-0030">Aminoacyl-tRNA synthetase</keyword>
<dbReference type="AlphaFoldDB" id="D8QV01"/>
<evidence type="ECO:0000256" key="8">
    <source>
        <dbReference type="ARBA" id="ARBA00030466"/>
    </source>
</evidence>
<dbReference type="InterPro" id="IPR020059">
    <property type="entry name" value="Glu/Gln-tRNA-synth_Ib_codon-bd"/>
</dbReference>
<keyword evidence="17" id="KW-1185">Reference proteome</keyword>
<dbReference type="Pfam" id="PF04558">
    <property type="entry name" value="tRNA_synt_1c_R1"/>
    <property type="match status" value="1"/>
</dbReference>
<dbReference type="InParanoid" id="D8QV01"/>
<feature type="domain" description="tRNA synthetases class I (E and Q) anti-codon binding" evidence="15">
    <location>
        <begin position="664"/>
        <end position="741"/>
    </location>
</feature>
<dbReference type="InterPro" id="IPR000924">
    <property type="entry name" value="Glu/Gln-tRNA-synth"/>
</dbReference>
<dbReference type="Pfam" id="PF20974">
    <property type="entry name" value="tRNA-synt_1c_C2"/>
    <property type="match status" value="1"/>
</dbReference>
<dbReference type="PANTHER" id="PTHR43097:SF4">
    <property type="entry name" value="GLUTAMINE--TRNA LIGASE"/>
    <property type="match status" value="1"/>
</dbReference>
<evidence type="ECO:0000256" key="6">
    <source>
        <dbReference type="ARBA" id="ARBA00022917"/>
    </source>
</evidence>
<evidence type="ECO:0000256" key="3">
    <source>
        <dbReference type="ARBA" id="ARBA00022598"/>
    </source>
</evidence>
<feature type="domain" description="Glutamyl/glutaminyl-tRNA synthetase class Ib catalytic" evidence="12">
    <location>
        <begin position="249"/>
        <end position="552"/>
    </location>
</feature>
<sequence>MSALKLLTGIGLEETTARSALENPTLLSALIAIIQEAGVDSGCDKHIGKLLYTVAARYINGDRPQHLSTVLSYIASGKMRSHQLEAALEYITAARRKSINLTKFEKACGIGKSMPVEDVKAAVDTVINRNKEKLLAERYAAFKMSSLVAQVRELQPHADHRDVKAALDGQLYELLGEKTGDAHKSRKANKARVPEQLPEEDLDPFSSFPSPLDNTGPHVDVELSDGTVFRPSNSREKLEKHLSATGGAVVTRFPPEPNGYSHLGHGKAMGMNFGFACGANGKCYLRLDDTNPEGESDEFTANIQDMVQWLGWKPFKVTYCSDYFEELYEKAVELIKRGYAYVDHQTPAEVKEYREKLLESPWRNRPIDESLELFEKMRAGAVPEGQATLRMKQDMKSNNGNMLDLVAYRIKFASHPRTKDKWCIYPTYDYSHCIVDSLENITHSLCTLEFETRRVSYYWLLDKLDMYLPYVWEYGRLNVSNNLLSKRKLKYLVDKQMVDGWDDPRLLTLAGLRRRGVPPNAINNFCRALGRTRSDNLISTDLVDHFVREELNKTAPRTMVVFQPLKVTIINFEGHEQDQVVEAKRFPDANSPTYKIPFTKTIYIERTDFREHDSKDYYGLSKGKSVLLRYAFPITCVDYICVDGEVVELLATYDPLKAIKPKGVIHWVPEAAPGTKELTVEVRLFGKLFKSEDPRLHSNWLEDFNPQSKEVINDAVALHCLKDVKCGDCFQFERKGYFVVDRDSSSRKTVFNRIVALKSSFRG</sequence>
<dbReference type="FunFam" id="3.40.50.620:FF:000037">
    <property type="entry name" value="Glutamine--tRNA ligase cytoplasmic"/>
    <property type="match status" value="1"/>
</dbReference>
<evidence type="ECO:0000259" key="14">
    <source>
        <dbReference type="Pfam" id="PF04558"/>
    </source>
</evidence>
<dbReference type="NCBIfam" id="TIGR00440">
    <property type="entry name" value="glnS"/>
    <property type="match status" value="1"/>
</dbReference>
<dbReference type="Gene3D" id="3.40.50.620">
    <property type="entry name" value="HUPs"/>
    <property type="match status" value="1"/>
</dbReference>
<evidence type="ECO:0000313" key="16">
    <source>
        <dbReference type="EMBL" id="EFJ35959.1"/>
    </source>
</evidence>
<dbReference type="InterPro" id="IPR007639">
    <property type="entry name" value="Gln-tRNA-synth_Ib_RNA-bd_N"/>
</dbReference>
<evidence type="ECO:0000256" key="4">
    <source>
        <dbReference type="ARBA" id="ARBA00022741"/>
    </source>
</evidence>
<keyword evidence="5 10" id="KW-0067">ATP-binding</keyword>